<reference evidence="4 5" key="2">
    <citation type="journal article" date="2019" name="G3 (Bethesda)">
        <title>Hybrid Assembly of the Genome of the Entomopathogenic Nematode Steinernema carpocapsae Identifies the X-Chromosome.</title>
        <authorList>
            <person name="Serra L."/>
            <person name="Macchietto M."/>
            <person name="Macias-Munoz A."/>
            <person name="McGill C.J."/>
            <person name="Rodriguez I.M."/>
            <person name="Rodriguez B."/>
            <person name="Murad R."/>
            <person name="Mortazavi A."/>
        </authorList>
    </citation>
    <scope>NUCLEOTIDE SEQUENCE [LARGE SCALE GENOMIC DNA]</scope>
    <source>
        <strain evidence="4 5">ALL</strain>
    </source>
</reference>
<comment type="caution">
    <text evidence="4">The sequence shown here is derived from an EMBL/GenBank/DDBJ whole genome shotgun (WGS) entry which is preliminary data.</text>
</comment>
<keyword evidence="2" id="KW-1015">Disulfide bond</keyword>
<dbReference type="InterPro" id="IPR001124">
    <property type="entry name" value="Lipid-bd_serum_glycop_C"/>
</dbReference>
<dbReference type="InterPro" id="IPR017943">
    <property type="entry name" value="Bactericidal_perm-incr_a/b_dom"/>
</dbReference>
<gene>
    <name evidence="4" type="ORF">L596_002832</name>
</gene>
<evidence type="ECO:0000313" key="4">
    <source>
        <dbReference type="EMBL" id="TMS35425.1"/>
    </source>
</evidence>
<evidence type="ECO:0000256" key="2">
    <source>
        <dbReference type="ARBA" id="ARBA00023157"/>
    </source>
</evidence>
<dbReference type="OrthoDB" id="5877603at2759"/>
<proteinExistence type="inferred from homology"/>
<dbReference type="Gene3D" id="3.15.10.10">
    <property type="entry name" value="Bactericidal permeability-increasing protein, domain 1"/>
    <property type="match status" value="1"/>
</dbReference>
<dbReference type="Gene3D" id="3.15.20.10">
    <property type="entry name" value="Bactericidal permeability-increasing protein, domain 2"/>
    <property type="match status" value="1"/>
</dbReference>
<comment type="similarity">
    <text evidence="1">Belongs to the BPI/LBP/Plunc superfamily. BPI/LBP family.</text>
</comment>
<dbReference type="InterPro" id="IPR032942">
    <property type="entry name" value="BPI/LBP/Plunc"/>
</dbReference>
<accession>A0A4U8US86</accession>
<sequence>MEERISAEEFFDSQTLIHAGLDPVFPETIEWKEKTFELSAEKDPADDEPDPLQDLSSILTKLLEKDFEELDEMDEAKRMSKSLKDEVEEGKAGIAVRLTKRALISAAQNVTNFLVHDISQLSIADITLKSMDLNITLHGIKTHSYVAPAVDISVEDGAVVLKTSKGSVDLYGQYKAIYKTIREGVIEAKMSGFDVNLNLRLAKHTKGSLNVAIDQCDASIDSVHVDLIRHLLDQVTSDVRELLHELSSSSICKYLTTYVQKLNEQLNRIMALRDINIHSSMPQGQMQFDLTMSDNVELVEDHIDIPMFGEFARSAQRTPFKPSKLMKRLEDQEKMVYVYISDFIVNSFFYQLEAMVDWKTKLHRIPEVAAALRLECGESEYCLGQHLQSVDNYVPNSGRMYGTVQGHPQVSLTDCGAHLQTNLSVEVTFQTKQESAPRTVIKFNVALKFHIDSFTLLTNETSELEGELRYKVIASGGIDDLQVRNTESFDEKWSFVEMTLQQIATYLKPKLEVMLRQNLHTVLALPESMLPAISSMDGHFRKRTLVLGFDVHMQSTMRNFLDHPDVFNS</sequence>
<dbReference type="EMBL" id="CM016762">
    <property type="protein sequence ID" value="TMS35425.1"/>
    <property type="molecule type" value="Genomic_DNA"/>
</dbReference>
<evidence type="ECO:0000313" key="5">
    <source>
        <dbReference type="Proteomes" id="UP000298663"/>
    </source>
</evidence>
<organism evidence="4 5">
    <name type="scientific">Steinernema carpocapsae</name>
    <name type="common">Entomopathogenic nematode</name>
    <dbReference type="NCBI Taxonomy" id="34508"/>
    <lineage>
        <taxon>Eukaryota</taxon>
        <taxon>Metazoa</taxon>
        <taxon>Ecdysozoa</taxon>
        <taxon>Nematoda</taxon>
        <taxon>Chromadorea</taxon>
        <taxon>Rhabditida</taxon>
        <taxon>Tylenchina</taxon>
        <taxon>Panagrolaimomorpha</taxon>
        <taxon>Strongyloidoidea</taxon>
        <taxon>Steinernematidae</taxon>
        <taxon>Steinernema</taxon>
    </lineage>
</organism>
<dbReference type="STRING" id="34508.A0A4U8US86"/>
<dbReference type="SUPFAM" id="SSF55394">
    <property type="entry name" value="Bactericidal permeability-increasing protein, BPI"/>
    <property type="match status" value="2"/>
</dbReference>
<dbReference type="GO" id="GO:0005615">
    <property type="term" value="C:extracellular space"/>
    <property type="evidence" value="ECO:0007669"/>
    <property type="project" value="TreeGrafter"/>
</dbReference>
<dbReference type="InterPro" id="IPR017942">
    <property type="entry name" value="Lipid-bd_serum_glycop_N"/>
</dbReference>
<protein>
    <recommendedName>
        <fullName evidence="3">Lipid-binding serum glycoprotein N-terminal domain-containing protein</fullName>
    </recommendedName>
</protein>
<name>A0A4U8US86_STECR</name>
<dbReference type="Proteomes" id="UP000298663">
    <property type="component" value="Chromosome X"/>
</dbReference>
<dbReference type="SMART" id="SM00328">
    <property type="entry name" value="BPI1"/>
    <property type="match status" value="1"/>
</dbReference>
<evidence type="ECO:0000256" key="1">
    <source>
        <dbReference type="ARBA" id="ARBA00007292"/>
    </source>
</evidence>
<dbReference type="Pfam" id="PF01273">
    <property type="entry name" value="LBP_BPI_CETP"/>
    <property type="match status" value="1"/>
</dbReference>
<dbReference type="EMBL" id="AZBU02000001">
    <property type="protein sequence ID" value="TMS35425.1"/>
    <property type="molecule type" value="Genomic_DNA"/>
</dbReference>
<dbReference type="AlphaFoldDB" id="A0A4U8US86"/>
<dbReference type="Pfam" id="PF02886">
    <property type="entry name" value="LBP_BPI_CETP_C"/>
    <property type="match status" value="1"/>
</dbReference>
<keyword evidence="5" id="KW-1185">Reference proteome</keyword>
<dbReference type="GO" id="GO:0008289">
    <property type="term" value="F:lipid binding"/>
    <property type="evidence" value="ECO:0007669"/>
    <property type="project" value="InterPro"/>
</dbReference>
<dbReference type="PANTHER" id="PTHR10504:SF131">
    <property type="entry name" value="BPI2 DOMAIN-CONTAINING PROTEIN"/>
    <property type="match status" value="1"/>
</dbReference>
<reference evidence="4 5" key="1">
    <citation type="journal article" date="2015" name="Genome Biol.">
        <title>Comparative genomics of Steinernema reveals deeply conserved gene regulatory networks.</title>
        <authorList>
            <person name="Dillman A.R."/>
            <person name="Macchietto M."/>
            <person name="Porter C.F."/>
            <person name="Rogers A."/>
            <person name="Williams B."/>
            <person name="Antoshechkin I."/>
            <person name="Lee M.M."/>
            <person name="Goodwin Z."/>
            <person name="Lu X."/>
            <person name="Lewis E.E."/>
            <person name="Goodrich-Blair H."/>
            <person name="Stock S.P."/>
            <person name="Adams B.J."/>
            <person name="Sternberg P.W."/>
            <person name="Mortazavi A."/>
        </authorList>
    </citation>
    <scope>NUCLEOTIDE SEQUENCE [LARGE SCALE GENOMIC DNA]</scope>
    <source>
        <strain evidence="4 5">ALL</strain>
    </source>
</reference>
<evidence type="ECO:0000259" key="3">
    <source>
        <dbReference type="SMART" id="SM00328"/>
    </source>
</evidence>
<feature type="domain" description="Lipid-binding serum glycoprotein N-terminal" evidence="3">
    <location>
        <begin position="97"/>
        <end position="316"/>
    </location>
</feature>
<dbReference type="PANTHER" id="PTHR10504">
    <property type="entry name" value="BACTERICIDAL PERMEABILITY-INCREASING BPI PROTEIN-RELATED"/>
    <property type="match status" value="1"/>
</dbReference>